<dbReference type="RefSeq" id="WP_171246643.1">
    <property type="nucleotide sequence ID" value="NZ_JABFAJ010000011.1"/>
</dbReference>
<sequence length="86" mass="9076">MDGTSAAGIGAQLRAARRAAGWTQQELARRSGVSRPTVGLIERGHPNGELGKVLAMVKALGLQLRLEQGPAQTFSLDVLEAETEPL</sequence>
<dbReference type="SUPFAM" id="SSF47413">
    <property type="entry name" value="lambda repressor-like DNA-binding domains"/>
    <property type="match status" value="1"/>
</dbReference>
<name>A0A849K7G8_9MICO</name>
<reference evidence="2 3" key="1">
    <citation type="submission" date="2020-05" db="EMBL/GenBank/DDBJ databases">
        <title>Genome sequence of Isoptericola sp. JC619 isolated from Chilika lagoon, India.</title>
        <authorList>
            <person name="Kumar D."/>
            <person name="Appam K."/>
            <person name="Gandham S."/>
            <person name="Uppada J."/>
            <person name="Sasikala C."/>
            <person name="Venkata Ramana C."/>
        </authorList>
    </citation>
    <scope>NUCLEOTIDE SEQUENCE [LARGE SCALE GENOMIC DNA]</scope>
    <source>
        <strain evidence="2 3">JC619</strain>
    </source>
</reference>
<keyword evidence="3" id="KW-1185">Reference proteome</keyword>
<dbReference type="AlphaFoldDB" id="A0A849K7G8"/>
<dbReference type="SMART" id="SM00530">
    <property type="entry name" value="HTH_XRE"/>
    <property type="match status" value="1"/>
</dbReference>
<organism evidence="2 3">
    <name type="scientific">Isoptericola sediminis</name>
    <dbReference type="NCBI Taxonomy" id="2733572"/>
    <lineage>
        <taxon>Bacteria</taxon>
        <taxon>Bacillati</taxon>
        <taxon>Actinomycetota</taxon>
        <taxon>Actinomycetes</taxon>
        <taxon>Micrococcales</taxon>
        <taxon>Promicromonosporaceae</taxon>
        <taxon>Isoptericola</taxon>
    </lineage>
</organism>
<dbReference type="CDD" id="cd00093">
    <property type="entry name" value="HTH_XRE"/>
    <property type="match status" value="1"/>
</dbReference>
<protein>
    <submittedName>
        <fullName evidence="2">Helix-turn-helix domain-containing protein</fullName>
    </submittedName>
</protein>
<dbReference type="PROSITE" id="PS50943">
    <property type="entry name" value="HTH_CROC1"/>
    <property type="match status" value="1"/>
</dbReference>
<comment type="caution">
    <text evidence="2">The sequence shown here is derived from an EMBL/GenBank/DDBJ whole genome shotgun (WGS) entry which is preliminary data.</text>
</comment>
<accession>A0A849K7G8</accession>
<dbReference type="InterPro" id="IPR001387">
    <property type="entry name" value="Cro/C1-type_HTH"/>
</dbReference>
<dbReference type="Gene3D" id="1.10.260.40">
    <property type="entry name" value="lambda repressor-like DNA-binding domains"/>
    <property type="match status" value="1"/>
</dbReference>
<evidence type="ECO:0000259" key="1">
    <source>
        <dbReference type="PROSITE" id="PS50943"/>
    </source>
</evidence>
<dbReference type="Pfam" id="PF13560">
    <property type="entry name" value="HTH_31"/>
    <property type="match status" value="1"/>
</dbReference>
<dbReference type="EMBL" id="JABFAJ010000011">
    <property type="protein sequence ID" value="NNU27137.1"/>
    <property type="molecule type" value="Genomic_DNA"/>
</dbReference>
<feature type="domain" description="HTH cro/C1-type" evidence="1">
    <location>
        <begin position="13"/>
        <end position="64"/>
    </location>
</feature>
<dbReference type="GO" id="GO:0003677">
    <property type="term" value="F:DNA binding"/>
    <property type="evidence" value="ECO:0007669"/>
    <property type="project" value="InterPro"/>
</dbReference>
<evidence type="ECO:0000313" key="2">
    <source>
        <dbReference type="EMBL" id="NNU27137.1"/>
    </source>
</evidence>
<proteinExistence type="predicted"/>
<evidence type="ECO:0000313" key="3">
    <source>
        <dbReference type="Proteomes" id="UP000557204"/>
    </source>
</evidence>
<dbReference type="InterPro" id="IPR010982">
    <property type="entry name" value="Lambda_DNA-bd_dom_sf"/>
</dbReference>
<gene>
    <name evidence="2" type="ORF">HLI28_06215</name>
</gene>
<dbReference type="Proteomes" id="UP000557204">
    <property type="component" value="Unassembled WGS sequence"/>
</dbReference>